<dbReference type="Pfam" id="PF03081">
    <property type="entry name" value="Exo70_C"/>
    <property type="match status" value="1"/>
</dbReference>
<evidence type="ECO:0000256" key="3">
    <source>
        <dbReference type="ARBA" id="ARBA00022483"/>
    </source>
</evidence>
<dbReference type="AlphaFoldDB" id="A0A1X7VV91"/>
<dbReference type="SUPFAM" id="SSF74788">
    <property type="entry name" value="Cullin repeat-like"/>
    <property type="match status" value="1"/>
</dbReference>
<sequence>MEAVAARRKHIEARLAQDEAKIKELSERLSQSEKLTKDMVDILDSFDGRLTKMDKTIMPVYKKTKQLTALQENIDSTMTKLQQVIDYHHVADEVDPKLREGPKGNFEAYLKLLDKLRAAVDFFRHNNPSSMELSHVTTSFDRGIEILEKNFRDLLRHNSEPVPYAVLQKMVDLELSQAGDEIQASPTKQATPTIQHLPDGVVKDLSTVARYVVTSAAENRGDILNNYGQIRSNTLGRTLSSFYDNNTPRKQAYASSFAVKPATPTKKQGGKKKDITGLARSKIVQGKLSTSSLLAGDGAVTSDEPLEGATVVVKLSIILMKLMKSEFVLMERIVPQRHHSHVFNIIISEPINYLISKGDSVLTLAQRQMTRHEFLTIISILKIVEALYKTLPEYKSLLFNATGGEELYVKFGHLLGRCEKLASKGLQDYIVYIKGDSEKVSNLPRDGTVHELTSKTMWFLEQMLTFSDTVGRLQLNHEGYYDLEDCRKAVGNFMVQTLNALALNMEQKARNYESPVLAAVFLLNNYSFVHSTFTRKELMLDLMRMALRDIEENYVTLIDNQRSGYQRGFAKLLGHLGHLSVNLPPTKNQKQALKDKFKGFNVELEELFKTQQQYSIPDPTLRRRVRDEIVQLVNIPYEAFYDEYSGVNFTKNRDKYIKYTPDDVEAKLLSFFDQGAGLQ</sequence>
<dbReference type="InParanoid" id="A0A1X7VV91"/>
<dbReference type="KEGG" id="aqu:105313064"/>
<evidence type="ECO:0000256" key="6">
    <source>
        <dbReference type="SAM" id="Coils"/>
    </source>
</evidence>
<comment type="similarity">
    <text evidence="1 5">Belongs to the EXO70 family.</text>
</comment>
<dbReference type="GO" id="GO:0015031">
    <property type="term" value="P:protein transport"/>
    <property type="evidence" value="ECO:0007669"/>
    <property type="project" value="UniProtKB-KW"/>
</dbReference>
<dbReference type="GO" id="GO:0005546">
    <property type="term" value="F:phosphatidylinositol-4,5-bisphosphate binding"/>
    <property type="evidence" value="ECO:0007669"/>
    <property type="project" value="InterPro"/>
</dbReference>
<dbReference type="eggNOG" id="KOG2344">
    <property type="taxonomic scope" value="Eukaryota"/>
</dbReference>
<dbReference type="PANTHER" id="PTHR12542">
    <property type="entry name" value="EXOCYST COMPLEX PROTEIN EXO70"/>
    <property type="match status" value="1"/>
</dbReference>
<dbReference type="FunCoup" id="A0A1X7VV91">
    <property type="interactions" value="871"/>
</dbReference>
<dbReference type="Proteomes" id="UP000007879">
    <property type="component" value="Unassembled WGS sequence"/>
</dbReference>
<dbReference type="Pfam" id="PF20669">
    <property type="entry name" value="Exo70_N"/>
    <property type="match status" value="1"/>
</dbReference>
<protein>
    <recommendedName>
        <fullName evidence="4 5">Exocyst complex component 7</fullName>
    </recommendedName>
    <alternativeName>
        <fullName evidence="5">Exocyst complex component Exo70</fullName>
    </alternativeName>
</protein>
<name>A0A1X7VV91_AMPQE</name>
<dbReference type="InterPro" id="IPR004140">
    <property type="entry name" value="Exo70"/>
</dbReference>
<dbReference type="GO" id="GO:0000145">
    <property type="term" value="C:exocyst"/>
    <property type="evidence" value="ECO:0007669"/>
    <property type="project" value="InterPro"/>
</dbReference>
<dbReference type="Gene3D" id="1.20.1280.170">
    <property type="entry name" value="Exocyst complex component Exo70"/>
    <property type="match status" value="1"/>
</dbReference>
<proteinExistence type="inferred from homology"/>
<evidence type="ECO:0000256" key="5">
    <source>
        <dbReference type="RuleBase" id="RU365026"/>
    </source>
</evidence>
<dbReference type="InterPro" id="IPR016159">
    <property type="entry name" value="Cullin_repeat-like_dom_sf"/>
</dbReference>
<comment type="function">
    <text evidence="5">Component of the exocyst complex involved in the docking of exocytic vesicles with fusion sites on the plasma membrane.</text>
</comment>
<keyword evidence="6" id="KW-0175">Coiled coil</keyword>
<organism evidence="8">
    <name type="scientific">Amphimedon queenslandica</name>
    <name type="common">Sponge</name>
    <dbReference type="NCBI Taxonomy" id="400682"/>
    <lineage>
        <taxon>Eukaryota</taxon>
        <taxon>Metazoa</taxon>
        <taxon>Porifera</taxon>
        <taxon>Demospongiae</taxon>
        <taxon>Heteroscleromorpha</taxon>
        <taxon>Haplosclerida</taxon>
        <taxon>Niphatidae</taxon>
        <taxon>Amphimedon</taxon>
    </lineage>
</organism>
<dbReference type="PANTHER" id="PTHR12542:SF41">
    <property type="entry name" value="EXOCYST COMPLEX COMPONENT 7"/>
    <property type="match status" value="1"/>
</dbReference>
<dbReference type="STRING" id="400682.A0A1X7VV91"/>
<evidence type="ECO:0000259" key="7">
    <source>
        <dbReference type="Pfam" id="PF03081"/>
    </source>
</evidence>
<gene>
    <name evidence="8" type="primary">105313064</name>
</gene>
<keyword evidence="3 5" id="KW-0268">Exocytosis</keyword>
<keyword evidence="5" id="KW-0653">Protein transport</keyword>
<dbReference type="GO" id="GO:0006887">
    <property type="term" value="P:exocytosis"/>
    <property type="evidence" value="ECO:0007669"/>
    <property type="project" value="UniProtKB-KW"/>
</dbReference>
<dbReference type="EnsemblMetazoa" id="Aqu2.1.43318_001">
    <property type="protein sequence ID" value="Aqu2.1.43318_001"/>
    <property type="gene ID" value="Aqu2.1.43318"/>
</dbReference>
<evidence type="ECO:0000313" key="8">
    <source>
        <dbReference type="EnsemblMetazoa" id="Aqu2.1.43318_001"/>
    </source>
</evidence>
<feature type="domain" description="Exocyst complex subunit Exo70 C-terminal" evidence="7">
    <location>
        <begin position="315"/>
        <end position="669"/>
    </location>
</feature>
<keyword evidence="2 5" id="KW-0813">Transport</keyword>
<dbReference type="OrthoDB" id="1922221at2759"/>
<evidence type="ECO:0000256" key="4">
    <source>
        <dbReference type="ARBA" id="ARBA00026169"/>
    </source>
</evidence>
<evidence type="ECO:0000313" key="9">
    <source>
        <dbReference type="Proteomes" id="UP000007879"/>
    </source>
</evidence>
<feature type="coiled-coil region" evidence="6">
    <location>
        <begin position="8"/>
        <end position="35"/>
    </location>
</feature>
<dbReference type="InterPro" id="IPR046364">
    <property type="entry name" value="Exo70_C"/>
</dbReference>
<reference evidence="9" key="1">
    <citation type="journal article" date="2010" name="Nature">
        <title>The Amphimedon queenslandica genome and the evolution of animal complexity.</title>
        <authorList>
            <person name="Srivastava M."/>
            <person name="Simakov O."/>
            <person name="Chapman J."/>
            <person name="Fahey B."/>
            <person name="Gauthier M.E."/>
            <person name="Mitros T."/>
            <person name="Richards G.S."/>
            <person name="Conaco C."/>
            <person name="Dacre M."/>
            <person name="Hellsten U."/>
            <person name="Larroux C."/>
            <person name="Putnam N.H."/>
            <person name="Stanke M."/>
            <person name="Adamska M."/>
            <person name="Darling A."/>
            <person name="Degnan S.M."/>
            <person name="Oakley T.H."/>
            <person name="Plachetzki D.C."/>
            <person name="Zhai Y."/>
            <person name="Adamski M."/>
            <person name="Calcino A."/>
            <person name="Cummins S.F."/>
            <person name="Goodstein D.M."/>
            <person name="Harris C."/>
            <person name="Jackson D.J."/>
            <person name="Leys S.P."/>
            <person name="Shu S."/>
            <person name="Woodcroft B.J."/>
            <person name="Vervoort M."/>
            <person name="Kosik K.S."/>
            <person name="Manning G."/>
            <person name="Degnan B.M."/>
            <person name="Rokhsar D.S."/>
        </authorList>
    </citation>
    <scope>NUCLEOTIDE SEQUENCE [LARGE SCALE GENOMIC DNA]</scope>
</reference>
<evidence type="ECO:0000256" key="1">
    <source>
        <dbReference type="ARBA" id="ARBA00006756"/>
    </source>
</evidence>
<accession>A0A1X7VV91</accession>
<evidence type="ECO:0000256" key="2">
    <source>
        <dbReference type="ARBA" id="ARBA00022448"/>
    </source>
</evidence>
<dbReference type="EnsemblMetazoa" id="XM_019996793.1">
    <property type="protein sequence ID" value="XP_019852352.1"/>
    <property type="gene ID" value="LOC105313064"/>
</dbReference>
<keyword evidence="9" id="KW-1185">Reference proteome</keyword>
<reference evidence="8" key="2">
    <citation type="submission" date="2017-05" db="UniProtKB">
        <authorList>
            <consortium name="EnsemblMetazoa"/>
        </authorList>
    </citation>
    <scope>IDENTIFICATION</scope>
</reference>